<dbReference type="SUPFAM" id="SSF55166">
    <property type="entry name" value="Hedgehog/DD-peptidase"/>
    <property type="match status" value="1"/>
</dbReference>
<dbReference type="EMBL" id="MG264610">
    <property type="protein sequence ID" value="AUG32080.1"/>
    <property type="molecule type" value="Genomic_DNA"/>
</dbReference>
<dbReference type="Gene3D" id="3.30.1380.10">
    <property type="match status" value="1"/>
</dbReference>
<dbReference type="GO" id="GO:0006508">
    <property type="term" value="P:proteolysis"/>
    <property type="evidence" value="ECO:0007669"/>
    <property type="project" value="InterPro"/>
</dbReference>
<dbReference type="InterPro" id="IPR003709">
    <property type="entry name" value="VanY-like_core_dom"/>
</dbReference>
<evidence type="ECO:0000259" key="2">
    <source>
        <dbReference type="Pfam" id="PF02557"/>
    </source>
</evidence>
<gene>
    <name evidence="3" type="ORF">PLO_072</name>
</gene>
<keyword evidence="3" id="KW-0934">Plastid</keyword>
<evidence type="ECO:0000313" key="3">
    <source>
        <dbReference type="EMBL" id="AUG32080.1"/>
    </source>
</evidence>
<accession>A0A2H4ZNI8</accession>
<evidence type="ECO:0000256" key="1">
    <source>
        <dbReference type="SAM" id="Phobius"/>
    </source>
</evidence>
<keyword evidence="3" id="KW-0378">Hydrolase</keyword>
<dbReference type="InterPro" id="IPR058193">
    <property type="entry name" value="VanY/YodJ_core_dom"/>
</dbReference>
<keyword evidence="1" id="KW-0472">Membrane</keyword>
<dbReference type="PANTHER" id="PTHR34385">
    <property type="entry name" value="D-ALANYL-D-ALANINE CARBOXYPEPTIDASE"/>
    <property type="match status" value="1"/>
</dbReference>
<dbReference type="CDD" id="cd14852">
    <property type="entry name" value="LD-carboxypeptidase"/>
    <property type="match status" value="1"/>
</dbReference>
<keyword evidence="3" id="KW-0645">Protease</keyword>
<keyword evidence="3" id="KW-0121">Carboxypeptidase</keyword>
<protein>
    <submittedName>
        <fullName evidence="3">Putative carboxypeptidase</fullName>
    </submittedName>
</protein>
<keyword evidence="1" id="KW-0812">Transmembrane</keyword>
<dbReference type="InterPro" id="IPR052179">
    <property type="entry name" value="DD-CPase-like"/>
</dbReference>
<organism evidence="3">
    <name type="scientific">Paulinella longichromatophora</name>
    <dbReference type="NCBI Taxonomy" id="1708747"/>
    <lineage>
        <taxon>Eukaryota</taxon>
        <taxon>Sar</taxon>
        <taxon>Rhizaria</taxon>
        <taxon>Cercozoa</taxon>
        <taxon>Imbricatea</taxon>
        <taxon>Silicofilosea</taxon>
        <taxon>Euglyphida</taxon>
        <taxon>Paulinellidae</taxon>
        <taxon>Paulinella</taxon>
    </lineage>
</organism>
<keyword evidence="1" id="KW-1133">Transmembrane helix</keyword>
<dbReference type="PANTHER" id="PTHR34385:SF1">
    <property type="entry name" value="PEPTIDOGLYCAN L-ALANYL-D-GLUTAMATE ENDOPEPTIDASE CWLK"/>
    <property type="match status" value="1"/>
</dbReference>
<proteinExistence type="predicted"/>
<sequence>MRLLLINFCNRLFFQSAMLRTLTRNEIPVAHRTYNPRRKNSTSKKIALTTFISILVLSIISTLGSEFLVHDPNRISYKLLPAYGTKDRLFGHFRYKEARQDQLMSVAPGIELRSPAAIMFKAMKRDAQREGINIQILSGFRSTNSQDSIFFDIKAKRNQTASERAKVSAPPGYSEHATGFAMDLGDGNDPTSNLSKSFEDTSAFQWLLINANRYSFTLSFPPGNPQRISYEPWHWHFEGSVEALEIFAPARS</sequence>
<feature type="domain" description="D-alanyl-D-alanine carboxypeptidase-like core" evidence="2">
    <location>
        <begin position="111"/>
        <end position="239"/>
    </location>
</feature>
<dbReference type="GO" id="GO:0004180">
    <property type="term" value="F:carboxypeptidase activity"/>
    <property type="evidence" value="ECO:0007669"/>
    <property type="project" value="UniProtKB-KW"/>
</dbReference>
<feature type="transmembrane region" description="Helical" evidence="1">
    <location>
        <begin position="46"/>
        <end position="69"/>
    </location>
</feature>
<geneLocation type="plastid" evidence="3"/>
<dbReference type="InterPro" id="IPR009045">
    <property type="entry name" value="Zn_M74/Hedgehog-like"/>
</dbReference>
<dbReference type="AlphaFoldDB" id="A0A2H4ZNI8"/>
<dbReference type="Pfam" id="PF02557">
    <property type="entry name" value="VanY"/>
    <property type="match status" value="1"/>
</dbReference>
<reference evidence="3" key="1">
    <citation type="submission" date="2017-10" db="EMBL/GenBank/DDBJ databases">
        <title>Paulinella longichromatophora chromatophore genome.</title>
        <authorList>
            <person name="Lhee D."/>
            <person name="Yoon H.S."/>
        </authorList>
    </citation>
    <scope>NUCLEOTIDE SEQUENCE</scope>
</reference>
<name>A0A2H4ZNI8_9EUKA</name>